<dbReference type="Proteomes" id="UP001333110">
    <property type="component" value="Unassembled WGS sequence"/>
</dbReference>
<keyword evidence="2" id="KW-1185">Reference proteome</keyword>
<organism evidence="1 2">
    <name type="scientific">Mycteria americana</name>
    <name type="common">Wood stork</name>
    <dbReference type="NCBI Taxonomy" id="33587"/>
    <lineage>
        <taxon>Eukaryota</taxon>
        <taxon>Metazoa</taxon>
        <taxon>Chordata</taxon>
        <taxon>Craniata</taxon>
        <taxon>Vertebrata</taxon>
        <taxon>Euteleostomi</taxon>
        <taxon>Archelosauria</taxon>
        <taxon>Archosauria</taxon>
        <taxon>Dinosauria</taxon>
        <taxon>Saurischia</taxon>
        <taxon>Theropoda</taxon>
        <taxon>Coelurosauria</taxon>
        <taxon>Aves</taxon>
        <taxon>Neognathae</taxon>
        <taxon>Neoaves</taxon>
        <taxon>Aequornithes</taxon>
        <taxon>Ciconiiformes</taxon>
        <taxon>Ciconiidae</taxon>
        <taxon>Mycteria</taxon>
    </lineage>
</organism>
<accession>A0AAN7NUG5</accession>
<reference evidence="1 2" key="1">
    <citation type="journal article" date="2023" name="J. Hered.">
        <title>Chromosome-level genome of the wood stork (Mycteria americana) provides insight into avian chromosome evolution.</title>
        <authorList>
            <person name="Flamio R. Jr."/>
            <person name="Ramstad K.M."/>
        </authorList>
    </citation>
    <scope>NUCLEOTIDE SEQUENCE [LARGE SCALE GENOMIC DNA]</scope>
    <source>
        <strain evidence="1">JAX WOST 10</strain>
    </source>
</reference>
<name>A0AAN7NUG5_MYCAM</name>
<proteinExistence type="predicted"/>
<gene>
    <name evidence="1" type="ORF">QYF61_008580</name>
</gene>
<protein>
    <submittedName>
        <fullName evidence="1">Uncharacterized protein</fullName>
    </submittedName>
</protein>
<evidence type="ECO:0000313" key="1">
    <source>
        <dbReference type="EMBL" id="KAK4818196.1"/>
    </source>
</evidence>
<comment type="caution">
    <text evidence="1">The sequence shown here is derived from an EMBL/GenBank/DDBJ whole genome shotgun (WGS) entry which is preliminary data.</text>
</comment>
<dbReference type="AlphaFoldDB" id="A0AAN7NUG5"/>
<dbReference type="EMBL" id="JAUNZN010000007">
    <property type="protein sequence ID" value="KAK4818196.1"/>
    <property type="molecule type" value="Genomic_DNA"/>
</dbReference>
<evidence type="ECO:0000313" key="2">
    <source>
        <dbReference type="Proteomes" id="UP001333110"/>
    </source>
</evidence>
<sequence length="119" mass="13458">MSANLLRVHSIPSSRSLIKILNESGIKKHVASRPREVIILLYSTLTPPGVLHPALGRPAQERHVGWLQKRAMKMITGMEHLSYEERLRELGLFSMAKRRLQADLIAAFQYIKGACKKDS</sequence>